<dbReference type="GO" id="GO:0070062">
    <property type="term" value="C:extracellular exosome"/>
    <property type="evidence" value="ECO:0007669"/>
    <property type="project" value="TreeGrafter"/>
</dbReference>
<name>A0AAV2LUN9_KNICA</name>
<dbReference type="InterPro" id="IPR052628">
    <property type="entry name" value="CFAP70"/>
</dbReference>
<proteinExistence type="predicted"/>
<feature type="region of interest" description="Disordered" evidence="4">
    <location>
        <begin position="379"/>
        <end position="413"/>
    </location>
</feature>
<dbReference type="PROSITE" id="PS50005">
    <property type="entry name" value="TPR"/>
    <property type="match status" value="1"/>
</dbReference>
<reference evidence="5 6" key="1">
    <citation type="submission" date="2024-04" db="EMBL/GenBank/DDBJ databases">
        <authorList>
            <person name="Waldvogel A.-M."/>
            <person name="Schoenle A."/>
        </authorList>
    </citation>
    <scope>NUCLEOTIDE SEQUENCE [LARGE SCALE GENOMIC DNA]</scope>
</reference>
<evidence type="ECO:0000313" key="5">
    <source>
        <dbReference type="EMBL" id="CAL1605014.1"/>
    </source>
</evidence>
<dbReference type="Gene3D" id="1.25.40.10">
    <property type="entry name" value="Tetratricopeptide repeat domain"/>
    <property type="match status" value="2"/>
</dbReference>
<evidence type="ECO:0000256" key="3">
    <source>
        <dbReference type="PROSITE-ProRule" id="PRU00339"/>
    </source>
</evidence>
<protein>
    <submittedName>
        <fullName evidence="5">Uncharacterized protein</fullName>
    </submittedName>
</protein>
<dbReference type="SMART" id="SM00028">
    <property type="entry name" value="TPR"/>
    <property type="match status" value="7"/>
</dbReference>
<evidence type="ECO:0000256" key="2">
    <source>
        <dbReference type="ARBA" id="ARBA00022803"/>
    </source>
</evidence>
<dbReference type="EMBL" id="OZ035826">
    <property type="protein sequence ID" value="CAL1605014.1"/>
    <property type="molecule type" value="Genomic_DNA"/>
</dbReference>
<feature type="repeat" description="TPR" evidence="3">
    <location>
        <begin position="770"/>
        <end position="803"/>
    </location>
</feature>
<dbReference type="InterPro" id="IPR019734">
    <property type="entry name" value="TPR_rpt"/>
</dbReference>
<dbReference type="AlphaFoldDB" id="A0AAV2LUN9"/>
<keyword evidence="6" id="KW-1185">Reference proteome</keyword>
<keyword evidence="2 3" id="KW-0802">TPR repeat</keyword>
<evidence type="ECO:0000256" key="1">
    <source>
        <dbReference type="ARBA" id="ARBA00022737"/>
    </source>
</evidence>
<evidence type="ECO:0000313" key="6">
    <source>
        <dbReference type="Proteomes" id="UP001497482"/>
    </source>
</evidence>
<dbReference type="GO" id="GO:0003341">
    <property type="term" value="P:cilium movement"/>
    <property type="evidence" value="ECO:0007669"/>
    <property type="project" value="TreeGrafter"/>
</dbReference>
<accession>A0AAV2LUN9</accession>
<keyword evidence="1" id="KW-0677">Repeat</keyword>
<gene>
    <name evidence="5" type="ORF">KC01_LOCUS32438</name>
</gene>
<dbReference type="Proteomes" id="UP001497482">
    <property type="component" value="Chromosome 4"/>
</dbReference>
<dbReference type="SUPFAM" id="SSF48452">
    <property type="entry name" value="TPR-like"/>
    <property type="match status" value="2"/>
</dbReference>
<dbReference type="InterPro" id="IPR011990">
    <property type="entry name" value="TPR-like_helical_dom_sf"/>
</dbReference>
<dbReference type="GO" id="GO:0060271">
    <property type="term" value="P:cilium assembly"/>
    <property type="evidence" value="ECO:0007669"/>
    <property type="project" value="TreeGrafter"/>
</dbReference>
<organism evidence="5 6">
    <name type="scientific">Knipowitschia caucasica</name>
    <name type="common">Caucasian dwarf goby</name>
    <name type="synonym">Pomatoschistus caucasicus</name>
    <dbReference type="NCBI Taxonomy" id="637954"/>
    <lineage>
        <taxon>Eukaryota</taxon>
        <taxon>Metazoa</taxon>
        <taxon>Chordata</taxon>
        <taxon>Craniata</taxon>
        <taxon>Vertebrata</taxon>
        <taxon>Euteleostomi</taxon>
        <taxon>Actinopterygii</taxon>
        <taxon>Neopterygii</taxon>
        <taxon>Teleostei</taxon>
        <taxon>Neoteleostei</taxon>
        <taxon>Acanthomorphata</taxon>
        <taxon>Gobiaria</taxon>
        <taxon>Gobiiformes</taxon>
        <taxon>Gobioidei</taxon>
        <taxon>Gobiidae</taxon>
        <taxon>Gobiinae</taxon>
        <taxon>Knipowitschia</taxon>
    </lineage>
</organism>
<dbReference type="PANTHER" id="PTHR44314">
    <property type="entry name" value="CILIA- AND FLAGELLA-ASSOCIATED PROTEIN 70"/>
    <property type="match status" value="1"/>
</dbReference>
<feature type="compositionally biased region" description="Polar residues" evidence="4">
    <location>
        <begin position="388"/>
        <end position="403"/>
    </location>
</feature>
<dbReference type="PANTHER" id="PTHR44314:SF1">
    <property type="entry name" value="CILIA- AND FLAGELLA-ASSOCIATED PROTEIN 70"/>
    <property type="match status" value="1"/>
</dbReference>
<dbReference type="GO" id="GO:0031514">
    <property type="term" value="C:motile cilium"/>
    <property type="evidence" value="ECO:0007669"/>
    <property type="project" value="TreeGrafter"/>
</dbReference>
<evidence type="ECO:0000256" key="4">
    <source>
        <dbReference type="SAM" id="MobiDB-lite"/>
    </source>
</evidence>
<sequence length="944" mass="104341">MNAPQSPTEVPAHTVTVRVTRGHRLRGRCAEFKSFVRVEVDEFALGESEKKVRDPSDDRFNYDFSCSFSCSRDAQAIAALAAKLLIVTVFDFVAEEKKADARSAVLGQAVLDFLPFLQGQTNFSSRVPLHSASMDSSNTTAGSLDLVLDVSEAVVSAEALSSCRLLKVTVERLFSVPESWGLSSGACAHTYTAAMELPLTAQTNQKLVFSEGVLSAAGAREEEHRHKKRAFVPLLLPANTVVPGAFIGTDSMETQDQEDQCFRVEAETVKPRVSWDVEMPCFLNQEATVRLRETITSCGLWPLEIMKSLPEASLPWTESPQIPCHGVAFVDLSPLLRPGATRIRGAYSVETFSQNLLSEKAQRSVSVLKEHVRALTAAVARKKGTGGQSSAKKPTHSRNNGANDGSEVRHEQENSYVEARTYVVVEISLEKPLVPINFLDELPRRLMALIPPTPRVPKGPSKAERALQKYHGLVGDAISQACGWAEELYGAQCAFSDGEREHMKAEVKRELQTSNRYVTDTEELKHNVVRIVLEKMQKTELFSTPLEILQFVGDLNLDSMDEAQVALAKEVFAEEQGDTTEEFPLSVAQVTEFATEAQSVGDSERALQCCLQLLTREPSNPGHTFLLGSLYMQSRDYMKAEVCFQDVIVSQPAHQASLIMCGVLAFMFEQFSRAQSLWERAASEGGLALEAWTLLSLLHQNQEDVVQSHRAFTKASELRVRDQHRGSEEQNVQSRPSVYSQTTSFLLQNYALQLAERALAQELLTSGHTESFLVPLGHFHLLREEYSSALDSLEGALQLNQQNAMAWALKGHCCFLQGCLGSAQDSYERCLSLRPPPHEAHLVQLRLGSVYQQQDQFASAKQVLLQTCEEAPSCLSWRGLGAACYRLGELAPAEAALMEANRLDHQNALVWLYLALVCLQVGSSHAKVDCSEPHQLQLLLFKGT</sequence>